<dbReference type="InterPro" id="IPR029071">
    <property type="entry name" value="Ubiquitin-like_domsf"/>
</dbReference>
<dbReference type="Pfam" id="PF02721">
    <property type="entry name" value="DUF223"/>
    <property type="match status" value="1"/>
</dbReference>
<gene>
    <name evidence="3" type="ORF">TSUD_142770</name>
</gene>
<evidence type="ECO:0000313" key="4">
    <source>
        <dbReference type="Proteomes" id="UP000242715"/>
    </source>
</evidence>
<dbReference type="Gene3D" id="2.40.50.140">
    <property type="entry name" value="Nucleic acid-binding proteins"/>
    <property type="match status" value="2"/>
</dbReference>
<dbReference type="InterPro" id="IPR001012">
    <property type="entry name" value="UBX_dom"/>
</dbReference>
<feature type="domain" description="UBX" evidence="2">
    <location>
        <begin position="207"/>
        <end position="252"/>
    </location>
</feature>
<accession>A0A2Z6P0V9</accession>
<protein>
    <recommendedName>
        <fullName evidence="2">UBX domain-containing protein</fullName>
    </recommendedName>
</protein>
<sequence length="252" mass="28894">MATRFDSLCDVLPGRDSWNFKVRVLRLWSINSFTKPDEINSLEMVLIDEKIKLKEGEVYKLSNFAVAPAIGAYRPTPHPYKLNFQMKSKVQACEGSHIPSFGLDEVSGFSADYDYLNSTSLSRFHSIAESPYKYPSVLLLHQLELEFVALLLILLHTIHRFARDRSRESNRRQPELKVNNRLSIADKYLKTRKLREADAGHAAARSSRMTKAVIRVRFPDDHTLEATFQPSDTIQSLIDLLNKMIAQPEKPF</sequence>
<evidence type="ECO:0000256" key="1">
    <source>
        <dbReference type="ARBA" id="ARBA00022786"/>
    </source>
</evidence>
<dbReference type="PANTHER" id="PTHR47557:SF2">
    <property type="entry name" value="PLANT UBX DOMAIN-CONTAINING PROTEIN 1"/>
    <property type="match status" value="1"/>
</dbReference>
<name>A0A2Z6P0V9_TRISU</name>
<keyword evidence="1" id="KW-0833">Ubl conjugation pathway</keyword>
<reference evidence="4" key="1">
    <citation type="journal article" date="2017" name="Front. Plant Sci.">
        <title>Climate Clever Clovers: New Paradigm to Reduce the Environmental Footprint of Ruminants by Breeding Low Methanogenic Forages Utilizing Haplotype Variation.</title>
        <authorList>
            <person name="Kaur P."/>
            <person name="Appels R."/>
            <person name="Bayer P.E."/>
            <person name="Keeble-Gagnere G."/>
            <person name="Wang J."/>
            <person name="Hirakawa H."/>
            <person name="Shirasawa K."/>
            <person name="Vercoe P."/>
            <person name="Stefanova K."/>
            <person name="Durmic Z."/>
            <person name="Nichols P."/>
            <person name="Revell C."/>
            <person name="Isobe S.N."/>
            <person name="Edwards D."/>
            <person name="Erskine W."/>
        </authorList>
    </citation>
    <scope>NUCLEOTIDE SEQUENCE [LARGE SCALE GENOMIC DNA]</scope>
    <source>
        <strain evidence="4">cv. Daliak</strain>
    </source>
</reference>
<dbReference type="EMBL" id="DF974680">
    <property type="protein sequence ID" value="GAU50044.1"/>
    <property type="molecule type" value="Genomic_DNA"/>
</dbReference>
<organism evidence="3 4">
    <name type="scientific">Trifolium subterraneum</name>
    <name type="common">Subterranean clover</name>
    <dbReference type="NCBI Taxonomy" id="3900"/>
    <lineage>
        <taxon>Eukaryota</taxon>
        <taxon>Viridiplantae</taxon>
        <taxon>Streptophyta</taxon>
        <taxon>Embryophyta</taxon>
        <taxon>Tracheophyta</taxon>
        <taxon>Spermatophyta</taxon>
        <taxon>Magnoliopsida</taxon>
        <taxon>eudicotyledons</taxon>
        <taxon>Gunneridae</taxon>
        <taxon>Pentapetalae</taxon>
        <taxon>rosids</taxon>
        <taxon>fabids</taxon>
        <taxon>Fabales</taxon>
        <taxon>Fabaceae</taxon>
        <taxon>Papilionoideae</taxon>
        <taxon>50 kb inversion clade</taxon>
        <taxon>NPAAA clade</taxon>
        <taxon>Hologalegina</taxon>
        <taxon>IRL clade</taxon>
        <taxon>Trifolieae</taxon>
        <taxon>Trifolium</taxon>
    </lineage>
</organism>
<dbReference type="PROSITE" id="PS50033">
    <property type="entry name" value="UBX"/>
    <property type="match status" value="1"/>
</dbReference>
<dbReference type="InterPro" id="IPR003871">
    <property type="entry name" value="RFA1B/D_OB_1st"/>
</dbReference>
<dbReference type="CDD" id="cd04480">
    <property type="entry name" value="RPA1_DBD_A_like"/>
    <property type="match status" value="1"/>
</dbReference>
<dbReference type="SUPFAM" id="SSF50249">
    <property type="entry name" value="Nucleic acid-binding proteins"/>
    <property type="match status" value="1"/>
</dbReference>
<evidence type="ECO:0000259" key="2">
    <source>
        <dbReference type="PROSITE" id="PS50033"/>
    </source>
</evidence>
<proteinExistence type="predicted"/>
<dbReference type="AlphaFoldDB" id="A0A2Z6P0V9"/>
<dbReference type="GO" id="GO:0051117">
    <property type="term" value="F:ATPase binding"/>
    <property type="evidence" value="ECO:0007669"/>
    <property type="project" value="InterPro"/>
</dbReference>
<dbReference type="InterPro" id="IPR044232">
    <property type="entry name" value="PUX1"/>
</dbReference>
<dbReference type="Proteomes" id="UP000242715">
    <property type="component" value="Unassembled WGS sequence"/>
</dbReference>
<dbReference type="OrthoDB" id="440781at2759"/>
<keyword evidence="4" id="KW-1185">Reference proteome</keyword>
<dbReference type="SUPFAM" id="SSF54236">
    <property type="entry name" value="Ubiquitin-like"/>
    <property type="match status" value="1"/>
</dbReference>
<dbReference type="GO" id="GO:0032984">
    <property type="term" value="P:protein-containing complex disassembly"/>
    <property type="evidence" value="ECO:0007669"/>
    <property type="project" value="InterPro"/>
</dbReference>
<evidence type="ECO:0000313" key="3">
    <source>
        <dbReference type="EMBL" id="GAU50044.1"/>
    </source>
</evidence>
<dbReference type="PANTHER" id="PTHR47557">
    <property type="entry name" value="PLANT UBX DOMAIN-CONTAINING PROTEIN 1"/>
    <property type="match status" value="1"/>
</dbReference>
<dbReference type="InterPro" id="IPR012340">
    <property type="entry name" value="NA-bd_OB-fold"/>
</dbReference>